<gene>
    <name evidence="2" type="ORF">GM543_14410</name>
</gene>
<dbReference type="EMBL" id="WNHX01000975">
    <property type="protein sequence ID" value="MTV88644.1"/>
    <property type="molecule type" value="Genomic_DNA"/>
</dbReference>
<reference evidence="2 3" key="1">
    <citation type="submission" date="2019-11" db="EMBL/GenBank/DDBJ databases">
        <title>Growth characteristics of pneumococcus vary with the chemical composition of the capsule and with environmental conditions.</title>
        <authorList>
            <person name="Tothpal A."/>
            <person name="Desobry K."/>
            <person name="Joshi S."/>
            <person name="Wyllie A.L."/>
            <person name="Weinberger D.M."/>
        </authorList>
    </citation>
    <scope>NUCLEOTIDE SEQUENCE [LARGE SCALE GENOMIC DNA]</scope>
    <source>
        <strain evidence="3">pnumococcus35B</strain>
    </source>
</reference>
<protein>
    <submittedName>
        <fullName evidence="2">Phosphorylase</fullName>
    </submittedName>
</protein>
<dbReference type="GO" id="GO:0003824">
    <property type="term" value="F:catalytic activity"/>
    <property type="evidence" value="ECO:0007669"/>
    <property type="project" value="InterPro"/>
</dbReference>
<feature type="domain" description="Nucleoside phosphorylase" evidence="1">
    <location>
        <begin position="1"/>
        <end position="85"/>
    </location>
</feature>
<dbReference type="InterPro" id="IPR000845">
    <property type="entry name" value="Nucleoside_phosphorylase_d"/>
</dbReference>
<dbReference type="InterPro" id="IPR035994">
    <property type="entry name" value="Nucleoside_phosphorylase_sf"/>
</dbReference>
<evidence type="ECO:0000259" key="1">
    <source>
        <dbReference type="Pfam" id="PF01048"/>
    </source>
</evidence>
<evidence type="ECO:0000313" key="2">
    <source>
        <dbReference type="EMBL" id="MTV88644.1"/>
    </source>
</evidence>
<dbReference type="Proteomes" id="UP000469505">
    <property type="component" value="Unassembled WGS sequence"/>
</dbReference>
<proteinExistence type="predicted"/>
<sequence length="86" mass="9762">YGVEQIISTGTCGVLADIEENAFLIPICALRDEGTSYHYVAPSRYMEMQIEAVSAIEQVFEQRGIPYEEVMTWTTDGFYRETAEKV</sequence>
<comment type="caution">
    <text evidence="2">The sequence shown here is derived from an EMBL/GenBank/DDBJ whole genome shotgun (WGS) entry which is preliminary data.</text>
</comment>
<feature type="non-terminal residue" evidence="2">
    <location>
        <position position="1"/>
    </location>
</feature>
<dbReference type="SUPFAM" id="SSF53167">
    <property type="entry name" value="Purine and uridine phosphorylases"/>
    <property type="match status" value="1"/>
</dbReference>
<evidence type="ECO:0000313" key="3">
    <source>
        <dbReference type="Proteomes" id="UP000469505"/>
    </source>
</evidence>
<dbReference type="Pfam" id="PF01048">
    <property type="entry name" value="PNP_UDP_1"/>
    <property type="match status" value="1"/>
</dbReference>
<dbReference type="Gene3D" id="3.40.50.1580">
    <property type="entry name" value="Nucleoside phosphorylase domain"/>
    <property type="match status" value="1"/>
</dbReference>
<name>A0A6I3U822_STREE</name>
<dbReference type="GO" id="GO:0009116">
    <property type="term" value="P:nucleoside metabolic process"/>
    <property type="evidence" value="ECO:0007669"/>
    <property type="project" value="InterPro"/>
</dbReference>
<feature type="non-terminal residue" evidence="2">
    <location>
        <position position="86"/>
    </location>
</feature>
<dbReference type="AlphaFoldDB" id="A0A6I3U822"/>
<accession>A0A6I3U822</accession>
<organism evidence="2 3">
    <name type="scientific">Streptococcus pneumoniae</name>
    <dbReference type="NCBI Taxonomy" id="1313"/>
    <lineage>
        <taxon>Bacteria</taxon>
        <taxon>Bacillati</taxon>
        <taxon>Bacillota</taxon>
        <taxon>Bacilli</taxon>
        <taxon>Lactobacillales</taxon>
        <taxon>Streptococcaceae</taxon>
        <taxon>Streptococcus</taxon>
    </lineage>
</organism>